<keyword evidence="4" id="KW-1185">Reference proteome</keyword>
<proteinExistence type="predicted"/>
<dbReference type="SUPFAM" id="SSF48371">
    <property type="entry name" value="ARM repeat"/>
    <property type="match status" value="1"/>
</dbReference>
<name>A0AAD8M4S4_9APIA</name>
<evidence type="ECO:0000259" key="2">
    <source>
        <dbReference type="Pfam" id="PF25154"/>
    </source>
</evidence>
<evidence type="ECO:0000313" key="4">
    <source>
        <dbReference type="Proteomes" id="UP001237642"/>
    </source>
</evidence>
<gene>
    <name evidence="3" type="ORF">POM88_045255</name>
</gene>
<organism evidence="3 4">
    <name type="scientific">Heracleum sosnowskyi</name>
    <dbReference type="NCBI Taxonomy" id="360622"/>
    <lineage>
        <taxon>Eukaryota</taxon>
        <taxon>Viridiplantae</taxon>
        <taxon>Streptophyta</taxon>
        <taxon>Embryophyta</taxon>
        <taxon>Tracheophyta</taxon>
        <taxon>Spermatophyta</taxon>
        <taxon>Magnoliopsida</taxon>
        <taxon>eudicotyledons</taxon>
        <taxon>Gunneridae</taxon>
        <taxon>Pentapetalae</taxon>
        <taxon>asterids</taxon>
        <taxon>campanulids</taxon>
        <taxon>Apiales</taxon>
        <taxon>Apiaceae</taxon>
        <taxon>Apioideae</taxon>
        <taxon>apioid superclade</taxon>
        <taxon>Tordylieae</taxon>
        <taxon>Tordyliinae</taxon>
        <taxon>Heracleum</taxon>
    </lineage>
</organism>
<dbReference type="Pfam" id="PF25154">
    <property type="entry name" value="TPR_AP5Z1_C"/>
    <property type="match status" value="1"/>
</dbReference>
<dbReference type="EMBL" id="JAUIZM010000010">
    <property type="protein sequence ID" value="KAK1360781.1"/>
    <property type="molecule type" value="Genomic_DNA"/>
</dbReference>
<dbReference type="PANTHER" id="PTHR47885:SF1">
    <property type="entry name" value="AP-5 COMPLEX SUBUNIT ZETA-1"/>
    <property type="match status" value="1"/>
</dbReference>
<dbReference type="PANTHER" id="PTHR47885">
    <property type="entry name" value="AP-5 COMPLEX SUBUNIT ZETA-1"/>
    <property type="match status" value="1"/>
</dbReference>
<dbReference type="InterPro" id="IPR055450">
    <property type="entry name" value="AP5Z1_ARM"/>
</dbReference>
<evidence type="ECO:0000259" key="1">
    <source>
        <dbReference type="Pfam" id="PF14764"/>
    </source>
</evidence>
<accession>A0AAD8M4S4</accession>
<evidence type="ECO:0000313" key="3">
    <source>
        <dbReference type="EMBL" id="KAK1360781.1"/>
    </source>
</evidence>
<reference evidence="3" key="1">
    <citation type="submission" date="2023-02" db="EMBL/GenBank/DDBJ databases">
        <title>Genome of toxic invasive species Heracleum sosnowskyi carries increased number of genes despite the absence of recent whole-genome duplications.</title>
        <authorList>
            <person name="Schelkunov M."/>
            <person name="Shtratnikova V."/>
            <person name="Makarenko M."/>
            <person name="Klepikova A."/>
            <person name="Omelchenko D."/>
            <person name="Novikova G."/>
            <person name="Obukhova E."/>
            <person name="Bogdanov V."/>
            <person name="Penin A."/>
            <person name="Logacheva M."/>
        </authorList>
    </citation>
    <scope>NUCLEOTIDE SEQUENCE</scope>
    <source>
        <strain evidence="3">Hsosn_3</strain>
        <tissue evidence="3">Leaf</tissue>
    </source>
</reference>
<reference evidence="3" key="2">
    <citation type="submission" date="2023-05" db="EMBL/GenBank/DDBJ databases">
        <authorList>
            <person name="Schelkunov M.I."/>
        </authorList>
    </citation>
    <scope>NUCLEOTIDE SEQUENCE</scope>
    <source>
        <strain evidence="3">Hsosn_3</strain>
        <tissue evidence="3">Leaf</tissue>
    </source>
</reference>
<dbReference type="Proteomes" id="UP001237642">
    <property type="component" value="Unassembled WGS sequence"/>
</dbReference>
<feature type="domain" description="AP-5 complex subunit zeta-1 C-terminal TPR" evidence="2">
    <location>
        <begin position="288"/>
        <end position="519"/>
    </location>
</feature>
<comment type="caution">
    <text evidence="3">The sequence shown here is derived from an EMBL/GenBank/DDBJ whole genome shotgun (WGS) entry which is preliminary data.</text>
</comment>
<dbReference type="Pfam" id="PF14764">
    <property type="entry name" value="SPG48"/>
    <property type="match status" value="1"/>
</dbReference>
<protein>
    <submittedName>
        <fullName evidence="3">AP-5 complex subunit zeta-1</fullName>
    </submittedName>
</protein>
<feature type="domain" description="AP-5 complex subunit zeta-1 ARM repeats" evidence="1">
    <location>
        <begin position="30"/>
        <end position="154"/>
    </location>
</feature>
<dbReference type="InterPro" id="IPR016024">
    <property type="entry name" value="ARM-type_fold"/>
</dbReference>
<sequence length="571" mass="62853">MVERDEEYAIHLRSLSSNARDSNFNADPASDPCLLISVKKLYLVCKTEQSEDLIARVYPQFNRIFHRSLACISQSQTSYGLLLLAILQFFLDFGEMLLHDADPSLRAFFRSCLSREFADYVVAQATLDFLNVNKIKLSSSFPSILPQFFPLLLKLIAWNGEKLEKAFLKIFPGLISPGSFLPLSPSIVDLPILVVALEKVERGSGSLIGSGIASIQKSTAPEMLLALMDEAYTGSVGDGGADSESEDSNTMASGDPLFIEILKDENDGLAERHWTSPGMMNATLQAATSSPHSERLKQALNIAPRLLDVYFAIALHDVENSLLCALIPLLMARNSVLFPDKIFSYEVQKRLLEFMLAAFHRNPDFIALLKKPIVDKLGEAYDSPAKMELALQLCWAIGEHGGGGVSHKDAARELFESLELLLYENLSSSRLGLRESAFGSSNSTTLRKSSQSRLLSFVVTAIAKLATYHPDLLPRARVSLAKVARSRISDARVWQRARDYLGLMNEPAICLSVLGPSRSSSGHVLCPGVVNWSEGGTKMVAHIPFYVLGEQEGPPFHDFSMADILPRARKG</sequence>
<dbReference type="InterPro" id="IPR056856">
    <property type="entry name" value="TPR_AP5Z1_C"/>
</dbReference>
<dbReference type="AlphaFoldDB" id="A0AAD8M4S4"/>